<keyword evidence="3" id="KW-1185">Reference proteome</keyword>
<gene>
    <name evidence="2" type="ORF">C7377_1813</name>
</gene>
<dbReference type="InterPro" id="IPR038732">
    <property type="entry name" value="HpyO/CreE_NAD-binding"/>
</dbReference>
<name>A0A7L4UNC5_BALHA</name>
<dbReference type="Proteomes" id="UP000251835">
    <property type="component" value="Unassembled WGS sequence"/>
</dbReference>
<evidence type="ECO:0000313" key="3">
    <source>
        <dbReference type="Proteomes" id="UP000251835"/>
    </source>
</evidence>
<reference evidence="2 3" key="1">
    <citation type="submission" date="2018-05" db="EMBL/GenBank/DDBJ databases">
        <title>Genomic Encyclopedia of Type Strains, Phase IV (KMG-IV): sequencing the most valuable type-strain genomes for metagenomic binning, comparative biology and taxonomic classification.</title>
        <authorList>
            <person name="Goeker M."/>
        </authorList>
    </citation>
    <scope>NUCLEOTIDE SEQUENCE [LARGE SCALE GENOMIC DNA]</scope>
    <source>
        <strain evidence="2 3">DSM 28579</strain>
    </source>
</reference>
<dbReference type="SUPFAM" id="SSF51905">
    <property type="entry name" value="FAD/NAD(P)-binding domain"/>
    <property type="match status" value="1"/>
</dbReference>
<evidence type="ECO:0000259" key="1">
    <source>
        <dbReference type="Pfam" id="PF13454"/>
    </source>
</evidence>
<proteinExistence type="predicted"/>
<dbReference type="Gene3D" id="3.50.50.60">
    <property type="entry name" value="FAD/NAD(P)-binding domain"/>
    <property type="match status" value="1"/>
</dbReference>
<dbReference type="InterPro" id="IPR052189">
    <property type="entry name" value="L-asp_N-monooxygenase_NS-form"/>
</dbReference>
<sequence length="474" mass="54651">MTVKRIGIVGAGMAGIQALGAYLKNDNLSCEIHIFDSKKHSGYGLPFIPDDKSLLLNQPQDQMSLTEEPNHYKEWIEKHHPKEAKNRFTTRWRFGEYSRQLFDIYLEDKRVHHHTLMINNLKITDEYFTLVDENNKTHTFDVVHLCFGQMPYSDPYDLKNEKGYYGNPYPLSRIKNKLLKSKNIGIVGCGLSAVDFFIFLQTKNYKGHIFFLCHGQRFPLIRAKDIDALALPHLDKVMRRKHIRLADILTAFKADAQHFEIDLEHYIPKINGHPLSELLFQEKHLEKLGILQHMVLKYHDDYPTVWNQFTLEEQNTFAEDYLDIFQLIKSPMPLRSARKIIKGIETSSTHIVAFINRIEKKRKYFHVETTTDTLKIETILNGTGPVFQPKDAGHDAPILPLVESMLNERILQQYNDSCFEVTFPDFSVVSQRYGILQNLKLHGQTVAGINLANNDIGVIGNGVRSAVADVISRF</sequence>
<dbReference type="EMBL" id="QENZ01000006">
    <property type="protein sequence ID" value="PVX49397.1"/>
    <property type="molecule type" value="Genomic_DNA"/>
</dbReference>
<dbReference type="InterPro" id="IPR036188">
    <property type="entry name" value="FAD/NAD-bd_sf"/>
</dbReference>
<accession>A0A7L4UNC5</accession>
<dbReference type="OrthoDB" id="6309046at2"/>
<dbReference type="PANTHER" id="PTHR40254:SF1">
    <property type="entry name" value="BLR0577 PROTEIN"/>
    <property type="match status" value="1"/>
</dbReference>
<protein>
    <submittedName>
        <fullName evidence="2">FAD-NAD(P)-binding protein</fullName>
    </submittedName>
</protein>
<comment type="caution">
    <text evidence="2">The sequence shown here is derived from an EMBL/GenBank/DDBJ whole genome shotgun (WGS) entry which is preliminary data.</text>
</comment>
<organism evidence="2 3">
    <name type="scientific">Balneicella halophila</name>
    <dbReference type="NCBI Taxonomy" id="1537566"/>
    <lineage>
        <taxon>Bacteria</taxon>
        <taxon>Pseudomonadati</taxon>
        <taxon>Bacteroidota</taxon>
        <taxon>Bacteroidia</taxon>
        <taxon>Bacteroidales</taxon>
        <taxon>Balneicellaceae</taxon>
        <taxon>Balneicella</taxon>
    </lineage>
</organism>
<dbReference type="Pfam" id="PF13454">
    <property type="entry name" value="NAD_binding_9"/>
    <property type="match status" value="1"/>
</dbReference>
<evidence type="ECO:0000313" key="2">
    <source>
        <dbReference type="EMBL" id="PVX49397.1"/>
    </source>
</evidence>
<feature type="domain" description="FAD-dependent urate hydroxylase HpyO/Asp monooxygenase CreE-like FAD/NAD(P)-binding" evidence="1">
    <location>
        <begin position="8"/>
        <end position="149"/>
    </location>
</feature>
<dbReference type="AlphaFoldDB" id="A0A7L4UNC5"/>
<dbReference type="PANTHER" id="PTHR40254">
    <property type="entry name" value="BLR0577 PROTEIN"/>
    <property type="match status" value="1"/>
</dbReference>
<dbReference type="RefSeq" id="WP_116497019.1">
    <property type="nucleotide sequence ID" value="NZ_QENZ01000006.1"/>
</dbReference>